<accession>A0A3N4HSK1</accession>
<proteinExistence type="predicted"/>
<feature type="transmembrane region" description="Helical" evidence="1">
    <location>
        <begin position="691"/>
        <end position="711"/>
    </location>
</feature>
<keyword evidence="1" id="KW-1133">Transmembrane helix</keyword>
<feature type="transmembrane region" description="Helical" evidence="1">
    <location>
        <begin position="638"/>
        <end position="658"/>
    </location>
</feature>
<feature type="transmembrane region" description="Helical" evidence="1">
    <location>
        <begin position="604"/>
        <end position="626"/>
    </location>
</feature>
<keyword evidence="1" id="KW-0472">Membrane</keyword>
<keyword evidence="1" id="KW-0812">Transmembrane</keyword>
<dbReference type="STRING" id="1160509.A0A3N4HSK1"/>
<dbReference type="AlphaFoldDB" id="A0A3N4HSK1"/>
<evidence type="ECO:0000256" key="1">
    <source>
        <dbReference type="SAM" id="Phobius"/>
    </source>
</evidence>
<dbReference type="PANTHER" id="PTHR35043:SF7">
    <property type="entry name" value="TRANSCRIPTION FACTOR DOMAIN-CONTAINING PROTEIN"/>
    <property type="match status" value="1"/>
</dbReference>
<reference evidence="2 3" key="1">
    <citation type="journal article" date="2018" name="Nat. Ecol. Evol.">
        <title>Pezizomycetes genomes reveal the molecular basis of ectomycorrhizal truffle lifestyle.</title>
        <authorList>
            <person name="Murat C."/>
            <person name="Payen T."/>
            <person name="Noel B."/>
            <person name="Kuo A."/>
            <person name="Morin E."/>
            <person name="Chen J."/>
            <person name="Kohler A."/>
            <person name="Krizsan K."/>
            <person name="Balestrini R."/>
            <person name="Da Silva C."/>
            <person name="Montanini B."/>
            <person name="Hainaut M."/>
            <person name="Levati E."/>
            <person name="Barry K.W."/>
            <person name="Belfiori B."/>
            <person name="Cichocki N."/>
            <person name="Clum A."/>
            <person name="Dockter R.B."/>
            <person name="Fauchery L."/>
            <person name="Guy J."/>
            <person name="Iotti M."/>
            <person name="Le Tacon F."/>
            <person name="Lindquist E.A."/>
            <person name="Lipzen A."/>
            <person name="Malagnac F."/>
            <person name="Mello A."/>
            <person name="Molinier V."/>
            <person name="Miyauchi S."/>
            <person name="Poulain J."/>
            <person name="Riccioni C."/>
            <person name="Rubini A."/>
            <person name="Sitrit Y."/>
            <person name="Splivallo R."/>
            <person name="Traeger S."/>
            <person name="Wang M."/>
            <person name="Zifcakova L."/>
            <person name="Wipf D."/>
            <person name="Zambonelli A."/>
            <person name="Paolocci F."/>
            <person name="Nowrousian M."/>
            <person name="Ottonello S."/>
            <person name="Baldrian P."/>
            <person name="Spatafora J.W."/>
            <person name="Henrissat B."/>
            <person name="Nagy L.G."/>
            <person name="Aury J.M."/>
            <person name="Wincker P."/>
            <person name="Grigoriev I.V."/>
            <person name="Bonfante P."/>
            <person name="Martin F.M."/>
        </authorList>
    </citation>
    <scope>NUCLEOTIDE SEQUENCE [LARGE SCALE GENOMIC DNA]</scope>
    <source>
        <strain evidence="2 3">RN42</strain>
    </source>
</reference>
<organism evidence="2 3">
    <name type="scientific">Ascobolus immersus RN42</name>
    <dbReference type="NCBI Taxonomy" id="1160509"/>
    <lineage>
        <taxon>Eukaryota</taxon>
        <taxon>Fungi</taxon>
        <taxon>Dikarya</taxon>
        <taxon>Ascomycota</taxon>
        <taxon>Pezizomycotina</taxon>
        <taxon>Pezizomycetes</taxon>
        <taxon>Pezizales</taxon>
        <taxon>Ascobolaceae</taxon>
        <taxon>Ascobolus</taxon>
    </lineage>
</organism>
<feature type="transmembrane region" description="Helical" evidence="1">
    <location>
        <begin position="70"/>
        <end position="88"/>
    </location>
</feature>
<name>A0A3N4HSK1_ASCIM</name>
<feature type="transmembrane region" description="Helical" evidence="1">
    <location>
        <begin position="31"/>
        <end position="50"/>
    </location>
</feature>
<dbReference type="PANTHER" id="PTHR35043">
    <property type="entry name" value="TRANSCRIPTION FACTOR DOMAIN-CONTAINING PROTEIN"/>
    <property type="match status" value="1"/>
</dbReference>
<gene>
    <name evidence="2" type="ORF">BJ508DRAFT_69269</name>
</gene>
<dbReference type="Proteomes" id="UP000275078">
    <property type="component" value="Unassembled WGS sequence"/>
</dbReference>
<dbReference type="OrthoDB" id="3061561at2759"/>
<evidence type="ECO:0000313" key="2">
    <source>
        <dbReference type="EMBL" id="RPA72644.1"/>
    </source>
</evidence>
<evidence type="ECO:0000313" key="3">
    <source>
        <dbReference type="Proteomes" id="UP000275078"/>
    </source>
</evidence>
<feature type="transmembrane region" description="Helical" evidence="1">
    <location>
        <begin position="736"/>
        <end position="757"/>
    </location>
</feature>
<keyword evidence="3" id="KW-1185">Reference proteome</keyword>
<dbReference type="EMBL" id="ML119853">
    <property type="protein sequence ID" value="RPA72644.1"/>
    <property type="molecule type" value="Genomic_DNA"/>
</dbReference>
<protein>
    <submittedName>
        <fullName evidence="2">Uncharacterized protein</fullName>
    </submittedName>
</protein>
<sequence length="782" mass="89385">MASQTSDSEYLDYQSPINGTKTWRPEPQTRGTFGLVWPCLVTLTLCVWSSVHLNVPGPDRHWKGRVGVKIIWLFMAVLAPEVVLLMAYKQHVAANELTKAITKDENSVMLWYHGLVHRPAHILKLLWRSLTGCVSLRSSKKKMMDSGQAEAWKDLESYYNEHETTWTRAHSFLVNMGGLALSTCDESGNSFVPDVAWIRVTPEGARYIYERDPEVLKAIRKEHVQDKGKASGLVKAIVIIQTIFFLTRCIVRLSKQMGLAPIEVNTAMHVISAVLMNMLWWDKPYDVQTPIIIKDKNSARLAALLYTIHKKKREELALRATGTYLKDKLLRSDTIETLDLPQDLLSEDESDSDVKAQLRTLENSETRSLAGPAAARRRSRMIRERYQWDIDFDTFPSPSVENSAALPSPPITAVRRTFSMPTSTEIEKVPSYFTYSGTQRRDSTLSGQLDLRVVSESISEASDTAAPSPEPEIQAVKPGQEIGAETHTAAFEAIQHFEERKGILKSYSTLKEPCKVEQQELASLRVIREKNARKRRDAQKLRIQYAKEALAIYNIPDLQSVGSEKPELAKLNLKPWEFVDAEEVKDLHIHRFLTTNYIENRAQFYNLSLFLLTGIYGFAHIATVAFQDVVGFRDEVEYVLWYIATAIICFSTPAFFLFDRILPRVSRPLIFLLTNARKSARRVRRFIWRRIRSSLLGVVITALRQSVFYMFRNRRETIELVQMWRKRLEDTEELEILAGAGYVSILILCFGACRLYLFVECIITISNLPDVLFYKPVVMGFL</sequence>